<evidence type="ECO:0000313" key="1">
    <source>
        <dbReference type="EMBL" id="KRK64485.1"/>
    </source>
</evidence>
<organism evidence="1 2">
    <name type="scientific">Companilactobacillus tucceti DSM 20183</name>
    <dbReference type="NCBI Taxonomy" id="1423811"/>
    <lineage>
        <taxon>Bacteria</taxon>
        <taxon>Bacillati</taxon>
        <taxon>Bacillota</taxon>
        <taxon>Bacilli</taxon>
        <taxon>Lactobacillales</taxon>
        <taxon>Lactobacillaceae</taxon>
        <taxon>Companilactobacillus</taxon>
    </lineage>
</organism>
<reference evidence="1 2" key="1">
    <citation type="journal article" date="2015" name="Genome Announc.">
        <title>Expanding the biotechnology potential of lactobacilli through comparative genomics of 213 strains and associated genera.</title>
        <authorList>
            <person name="Sun Z."/>
            <person name="Harris H.M."/>
            <person name="McCann A."/>
            <person name="Guo C."/>
            <person name="Argimon S."/>
            <person name="Zhang W."/>
            <person name="Yang X."/>
            <person name="Jeffery I.B."/>
            <person name="Cooney J.C."/>
            <person name="Kagawa T.F."/>
            <person name="Liu W."/>
            <person name="Song Y."/>
            <person name="Salvetti E."/>
            <person name="Wrobel A."/>
            <person name="Rasinkangas P."/>
            <person name="Parkhill J."/>
            <person name="Rea M.C."/>
            <person name="O'Sullivan O."/>
            <person name="Ritari J."/>
            <person name="Douillard F.P."/>
            <person name="Paul Ross R."/>
            <person name="Yang R."/>
            <person name="Briner A.E."/>
            <person name="Felis G.E."/>
            <person name="de Vos W.M."/>
            <person name="Barrangou R."/>
            <person name="Klaenhammer T.R."/>
            <person name="Caufield P.W."/>
            <person name="Cui Y."/>
            <person name="Zhang H."/>
            <person name="O'Toole P.W."/>
        </authorList>
    </citation>
    <scope>NUCLEOTIDE SEQUENCE [LARGE SCALE GENOMIC DNA]</scope>
    <source>
        <strain evidence="1 2">DSM 20183</strain>
    </source>
</reference>
<dbReference type="Proteomes" id="UP000050929">
    <property type="component" value="Unassembled WGS sequence"/>
</dbReference>
<gene>
    <name evidence="1" type="ORF">FC72_GL000368</name>
</gene>
<protein>
    <submittedName>
        <fullName evidence="1">Uncharacterized protein</fullName>
    </submittedName>
</protein>
<sequence length="78" mass="9150">MEVGDMEIDIKSYLEDNHLTIYFIAKKSGYGYTTLHKSFNKDQSSATPLNLRDIEAIAKAQDIEMWRVLRELELHYLK</sequence>
<comment type="caution">
    <text evidence="1">The sequence shown here is derived from an EMBL/GenBank/DDBJ whole genome shotgun (WGS) entry which is preliminary data.</text>
</comment>
<dbReference type="AlphaFoldDB" id="A0A0R1IZ07"/>
<dbReference type="EMBL" id="AZDG01000011">
    <property type="protein sequence ID" value="KRK64485.1"/>
    <property type="molecule type" value="Genomic_DNA"/>
</dbReference>
<proteinExistence type="predicted"/>
<dbReference type="PATRIC" id="fig|1423811.3.peg.369"/>
<evidence type="ECO:0000313" key="2">
    <source>
        <dbReference type="Proteomes" id="UP000050929"/>
    </source>
</evidence>
<accession>A0A0R1IZ07</accession>
<keyword evidence="2" id="KW-1185">Reference proteome</keyword>
<name>A0A0R1IZ07_9LACO</name>